<dbReference type="CTD" id="41324"/>
<dbReference type="Pfam" id="PF01127">
    <property type="entry name" value="Sdh_cyt"/>
    <property type="match status" value="1"/>
</dbReference>
<dbReference type="Proteomes" id="UP000504633">
    <property type="component" value="Unplaced"/>
</dbReference>
<reference evidence="11" key="1">
    <citation type="submission" date="2025-08" db="UniProtKB">
        <authorList>
            <consortium name="RefSeq"/>
        </authorList>
    </citation>
    <scope>IDENTIFICATION</scope>
    <source>
        <strain evidence="11">15085-1641.00</strain>
        <tissue evidence="11">Whole body</tissue>
    </source>
</reference>
<organism evidence="10 11">
    <name type="scientific">Drosophila hydei</name>
    <name type="common">Fruit fly</name>
    <dbReference type="NCBI Taxonomy" id="7224"/>
    <lineage>
        <taxon>Eukaryota</taxon>
        <taxon>Metazoa</taxon>
        <taxon>Ecdysozoa</taxon>
        <taxon>Arthropoda</taxon>
        <taxon>Hexapoda</taxon>
        <taxon>Insecta</taxon>
        <taxon>Pterygota</taxon>
        <taxon>Neoptera</taxon>
        <taxon>Endopterygota</taxon>
        <taxon>Diptera</taxon>
        <taxon>Brachycera</taxon>
        <taxon>Muscomorpha</taxon>
        <taxon>Ephydroidea</taxon>
        <taxon>Drosophilidae</taxon>
        <taxon>Drosophila</taxon>
    </lineage>
</organism>
<keyword evidence="10" id="KW-1185">Reference proteome</keyword>
<dbReference type="GO" id="GO:0046872">
    <property type="term" value="F:metal ion binding"/>
    <property type="evidence" value="ECO:0007669"/>
    <property type="project" value="UniProtKB-KW"/>
</dbReference>
<dbReference type="InterPro" id="IPR000701">
    <property type="entry name" value="SuccDH_FuR_B_TM-su"/>
</dbReference>
<dbReference type="SUPFAM" id="SSF81343">
    <property type="entry name" value="Fumarate reductase respiratory complex transmembrane subunits"/>
    <property type="match status" value="1"/>
</dbReference>
<keyword evidence="2" id="KW-0349">Heme</keyword>
<protein>
    <submittedName>
        <fullName evidence="11">Succinate dehydrogenase cytochrome b560 subunit, mitochondrial</fullName>
    </submittedName>
</protein>
<evidence type="ECO:0000256" key="2">
    <source>
        <dbReference type="ARBA" id="ARBA00022617"/>
    </source>
</evidence>
<evidence type="ECO:0000256" key="5">
    <source>
        <dbReference type="ARBA" id="ARBA00022989"/>
    </source>
</evidence>
<feature type="transmembrane region" description="Helical" evidence="9">
    <location>
        <begin position="109"/>
        <end position="131"/>
    </location>
</feature>
<evidence type="ECO:0000256" key="1">
    <source>
        <dbReference type="ARBA" id="ARBA00004370"/>
    </source>
</evidence>
<dbReference type="GeneID" id="111600270"/>
<dbReference type="PANTHER" id="PTHR10978:SF5">
    <property type="entry name" value="SUCCINATE DEHYDROGENASE CYTOCHROME B560 SUBUNIT, MITOCHONDRIAL"/>
    <property type="match status" value="1"/>
</dbReference>
<evidence type="ECO:0000256" key="8">
    <source>
        <dbReference type="SAM" id="MobiDB-lite"/>
    </source>
</evidence>
<keyword evidence="6" id="KW-0408">Iron</keyword>
<dbReference type="AlphaFoldDB" id="A0A6J1LXL0"/>
<dbReference type="OMA" id="HDECEEA"/>
<evidence type="ECO:0000256" key="4">
    <source>
        <dbReference type="ARBA" id="ARBA00022723"/>
    </source>
</evidence>
<feature type="transmembrane region" description="Helical" evidence="9">
    <location>
        <begin position="188"/>
        <end position="209"/>
    </location>
</feature>
<name>A0A6J1LXL0_DROHY</name>
<keyword evidence="4" id="KW-0479">Metal-binding</keyword>
<evidence type="ECO:0000313" key="11">
    <source>
        <dbReference type="RefSeq" id="XP_023172086.1"/>
    </source>
</evidence>
<dbReference type="GO" id="GO:0016020">
    <property type="term" value="C:membrane"/>
    <property type="evidence" value="ECO:0007669"/>
    <property type="project" value="UniProtKB-SubCell"/>
</dbReference>
<dbReference type="PANTHER" id="PTHR10978">
    <property type="entry name" value="SUCCINATE DEHYDROGENASE CYTOCHROME B560 SUBUNIT"/>
    <property type="match status" value="1"/>
</dbReference>
<accession>A0A6J1LXL0</accession>
<evidence type="ECO:0000256" key="7">
    <source>
        <dbReference type="ARBA" id="ARBA00023136"/>
    </source>
</evidence>
<dbReference type="GO" id="GO:0005739">
    <property type="term" value="C:mitochondrion"/>
    <property type="evidence" value="ECO:0007669"/>
    <property type="project" value="GOC"/>
</dbReference>
<dbReference type="OrthoDB" id="588261at2759"/>
<evidence type="ECO:0000256" key="9">
    <source>
        <dbReference type="SAM" id="Phobius"/>
    </source>
</evidence>
<sequence length="266" mass="29440">MYAKYLSTFSPVKRCAYIANNICGRSHSLGRFSILQIAHYSTAKGHDGKSEKPPGGNQIPSGPAGTVQMRVVQPTTNKLNYDERNMKLGRVLSPHLSIYRKQLTSVMSIFLRISGAALGLGVWIIGLTALLSKMDINALAEKVESLDLSGTTFTVLKFLIILPFSYHLMAGIRHLAWYLNVFLTKPEIYITGYVALVMSLLLAACLALVSVEPQQIEPKEVGQVQDPEYPIFEEDTKSDMVPEALDECDETQEDIKPVQKGCLCED</sequence>
<feature type="transmembrane region" description="Helical" evidence="9">
    <location>
        <begin position="151"/>
        <end position="176"/>
    </location>
</feature>
<dbReference type="GO" id="GO:0006099">
    <property type="term" value="P:tricarboxylic acid cycle"/>
    <property type="evidence" value="ECO:0007669"/>
    <property type="project" value="InterPro"/>
</dbReference>
<keyword evidence="3 9" id="KW-0812">Transmembrane</keyword>
<dbReference type="InterPro" id="IPR014314">
    <property type="entry name" value="Succ_DH_cytb556"/>
</dbReference>
<evidence type="ECO:0000256" key="3">
    <source>
        <dbReference type="ARBA" id="ARBA00022692"/>
    </source>
</evidence>
<dbReference type="InterPro" id="IPR034804">
    <property type="entry name" value="SQR/QFR_C/D"/>
</dbReference>
<dbReference type="Gene3D" id="1.20.1300.10">
    <property type="entry name" value="Fumarate reductase/succinate dehydrogenase, transmembrane subunit"/>
    <property type="match status" value="1"/>
</dbReference>
<feature type="region of interest" description="Disordered" evidence="8">
    <location>
        <begin position="44"/>
        <end position="65"/>
    </location>
</feature>
<proteinExistence type="predicted"/>
<gene>
    <name evidence="11" type="primary">LOC111600270</name>
</gene>
<evidence type="ECO:0000313" key="10">
    <source>
        <dbReference type="Proteomes" id="UP000504633"/>
    </source>
</evidence>
<dbReference type="GO" id="GO:0009055">
    <property type="term" value="F:electron transfer activity"/>
    <property type="evidence" value="ECO:0007669"/>
    <property type="project" value="InterPro"/>
</dbReference>
<dbReference type="GO" id="GO:0006121">
    <property type="term" value="P:mitochondrial electron transport, succinate to ubiquinone"/>
    <property type="evidence" value="ECO:0007669"/>
    <property type="project" value="TreeGrafter"/>
</dbReference>
<dbReference type="CDD" id="cd03499">
    <property type="entry name" value="SQR_TypeC_SdhC"/>
    <property type="match status" value="1"/>
</dbReference>
<keyword evidence="7 9" id="KW-0472">Membrane</keyword>
<dbReference type="KEGG" id="dhe:111600270"/>
<comment type="subcellular location">
    <subcellularLocation>
        <location evidence="1">Membrane</location>
    </subcellularLocation>
</comment>
<dbReference type="RefSeq" id="XP_023172086.1">
    <property type="nucleotide sequence ID" value="XM_023316318.2"/>
</dbReference>
<evidence type="ECO:0000256" key="6">
    <source>
        <dbReference type="ARBA" id="ARBA00023004"/>
    </source>
</evidence>
<dbReference type="NCBIfam" id="TIGR02970">
    <property type="entry name" value="succ_dehyd_cytB"/>
    <property type="match status" value="1"/>
</dbReference>
<keyword evidence="5 9" id="KW-1133">Transmembrane helix</keyword>